<feature type="transmembrane region" description="Helical" evidence="9">
    <location>
        <begin position="75"/>
        <end position="95"/>
    </location>
</feature>
<feature type="domain" description="Tripartite ATP-independent periplasmic transporters DctQ component" evidence="10">
    <location>
        <begin position="54"/>
        <end position="183"/>
    </location>
</feature>
<sequence length="187" mass="21009">MRNEQIVEFDIESASFIEDKHEEKVVSTSNLFFKTTDYLNRFLAVIAGMALMSMMLLIVFNSIKRMYSDPIAGTVEIVSWLGAITGIFALGYAQLNKGHVYIDMLLDKFPSMLQRIIHTFMNVLSASFFLVAAWQLLLFGLNLGSNGVVSQTIQFSFYPIVIFSSIGFIGLVLAIVKETILIWKEAS</sequence>
<dbReference type="PANTHER" id="PTHR35011:SF10">
    <property type="entry name" value="TRAP TRANSPORTER SMALL PERMEASE PROTEIN"/>
    <property type="match status" value="1"/>
</dbReference>
<reference evidence="11 12" key="1">
    <citation type="submission" date="2016-04" db="EMBL/GenBank/DDBJ databases">
        <title>Comparative Genomics and Epigenetics of Sporosarcina ureae.</title>
        <authorList>
            <person name="Oliver A.S."/>
            <person name="Cooper K.K."/>
        </authorList>
    </citation>
    <scope>NUCLEOTIDE SEQUENCE [LARGE SCALE GENOMIC DNA]</scope>
    <source>
        <strain evidence="11 12">S204</strain>
    </source>
</reference>
<keyword evidence="2" id="KW-0813">Transport</keyword>
<evidence type="ECO:0000313" key="11">
    <source>
        <dbReference type="EMBL" id="ARF13978.1"/>
    </source>
</evidence>
<keyword evidence="12" id="KW-1185">Reference proteome</keyword>
<evidence type="ECO:0000256" key="5">
    <source>
        <dbReference type="ARBA" id="ARBA00022692"/>
    </source>
</evidence>
<dbReference type="RefSeq" id="WP_051210650.1">
    <property type="nucleotide sequence ID" value="NZ_CP015108.1"/>
</dbReference>
<gene>
    <name evidence="11" type="ORF">SporoS204_07360</name>
</gene>
<evidence type="ECO:0000256" key="4">
    <source>
        <dbReference type="ARBA" id="ARBA00022519"/>
    </source>
</evidence>
<comment type="similarity">
    <text evidence="8">Belongs to the TRAP transporter small permease family.</text>
</comment>
<dbReference type="InterPro" id="IPR055348">
    <property type="entry name" value="DctQ"/>
</dbReference>
<dbReference type="Proteomes" id="UP000192486">
    <property type="component" value="Chromosome"/>
</dbReference>
<evidence type="ECO:0000256" key="6">
    <source>
        <dbReference type="ARBA" id="ARBA00022989"/>
    </source>
</evidence>
<protein>
    <recommendedName>
        <fullName evidence="10">Tripartite ATP-independent periplasmic transporters DctQ component domain-containing protein</fullName>
    </recommendedName>
</protein>
<proteinExistence type="inferred from homology"/>
<evidence type="ECO:0000256" key="7">
    <source>
        <dbReference type="ARBA" id="ARBA00023136"/>
    </source>
</evidence>
<evidence type="ECO:0000256" key="2">
    <source>
        <dbReference type="ARBA" id="ARBA00022448"/>
    </source>
</evidence>
<comment type="subcellular location">
    <subcellularLocation>
        <location evidence="1">Cell inner membrane</location>
        <topology evidence="1">Multi-pass membrane protein</topology>
    </subcellularLocation>
</comment>
<dbReference type="PANTHER" id="PTHR35011">
    <property type="entry name" value="2,3-DIKETO-L-GULONATE TRAP TRANSPORTER SMALL PERMEASE PROTEIN YIAM"/>
    <property type="match status" value="1"/>
</dbReference>
<feature type="transmembrane region" description="Helical" evidence="9">
    <location>
        <begin position="42"/>
        <end position="63"/>
    </location>
</feature>
<evidence type="ECO:0000256" key="3">
    <source>
        <dbReference type="ARBA" id="ARBA00022475"/>
    </source>
</evidence>
<accession>A0ABN4YXY8</accession>
<dbReference type="Pfam" id="PF04290">
    <property type="entry name" value="DctQ"/>
    <property type="match status" value="1"/>
</dbReference>
<evidence type="ECO:0000259" key="10">
    <source>
        <dbReference type="Pfam" id="PF04290"/>
    </source>
</evidence>
<evidence type="ECO:0000256" key="8">
    <source>
        <dbReference type="ARBA" id="ARBA00038436"/>
    </source>
</evidence>
<dbReference type="InterPro" id="IPR007387">
    <property type="entry name" value="TRAP_DctQ"/>
</dbReference>
<keyword evidence="6 9" id="KW-1133">Transmembrane helix</keyword>
<keyword evidence="5 9" id="KW-0812">Transmembrane</keyword>
<evidence type="ECO:0000256" key="9">
    <source>
        <dbReference type="SAM" id="Phobius"/>
    </source>
</evidence>
<name>A0ABN4YXY8_SPOUR</name>
<dbReference type="EMBL" id="CP015108">
    <property type="protein sequence ID" value="ARF13978.1"/>
    <property type="molecule type" value="Genomic_DNA"/>
</dbReference>
<feature type="transmembrane region" description="Helical" evidence="9">
    <location>
        <begin position="116"/>
        <end position="137"/>
    </location>
</feature>
<evidence type="ECO:0000256" key="1">
    <source>
        <dbReference type="ARBA" id="ARBA00004429"/>
    </source>
</evidence>
<feature type="transmembrane region" description="Helical" evidence="9">
    <location>
        <begin position="157"/>
        <end position="176"/>
    </location>
</feature>
<keyword evidence="4" id="KW-0997">Cell inner membrane</keyword>
<organism evidence="11 12">
    <name type="scientific">Sporosarcina ureae</name>
    <dbReference type="NCBI Taxonomy" id="1571"/>
    <lineage>
        <taxon>Bacteria</taxon>
        <taxon>Bacillati</taxon>
        <taxon>Bacillota</taxon>
        <taxon>Bacilli</taxon>
        <taxon>Bacillales</taxon>
        <taxon>Caryophanaceae</taxon>
        <taxon>Sporosarcina</taxon>
    </lineage>
</organism>
<evidence type="ECO:0000313" key="12">
    <source>
        <dbReference type="Proteomes" id="UP000192486"/>
    </source>
</evidence>
<keyword evidence="7 9" id="KW-0472">Membrane</keyword>
<keyword evidence="3" id="KW-1003">Cell membrane</keyword>